<organism evidence="2 3">
    <name type="scientific">Cohnella phaseoli</name>
    <dbReference type="NCBI Taxonomy" id="456490"/>
    <lineage>
        <taxon>Bacteria</taxon>
        <taxon>Bacillati</taxon>
        <taxon>Bacillota</taxon>
        <taxon>Bacilli</taxon>
        <taxon>Bacillales</taxon>
        <taxon>Paenibacillaceae</taxon>
        <taxon>Cohnella</taxon>
    </lineage>
</organism>
<feature type="transmembrane region" description="Helical" evidence="1">
    <location>
        <begin position="68"/>
        <end position="85"/>
    </location>
</feature>
<feature type="transmembrane region" description="Helical" evidence="1">
    <location>
        <begin position="34"/>
        <end position="56"/>
    </location>
</feature>
<evidence type="ECO:0000313" key="2">
    <source>
        <dbReference type="EMBL" id="RED75523.1"/>
    </source>
</evidence>
<dbReference type="InterPro" id="IPR010288">
    <property type="entry name" value="EcsB_ABC"/>
</dbReference>
<sequence>MSRIAHDEQRAFLHSLRRERTAAFRKEIVPYFRYVFQSGFGLFASAIFFTLLIGYMDLIKAVPADWPARWVGAVVLSLSALRAPLRTYFRPADSVFLLAMENRMLEQYVAVALRKAVITGVLRTLAVFALFAPIYIRSPQTAALADVHPPIVLALLFAALTGINVYGGWRERRAAARTWRIGLKAVRIMLTAVAVTALLLKPLAVAIPFAAVAVAVLALLWRLPAQHALPWDRLIEEEAAARRRWMGFLSWFVDVPTETAKPTYRRWIAWVGELIPWSRRKAWHYLYVKVFLRGETFGALWRWIIVTCLVVAVSGSALVDALVFGASVVVCGLQLSELKRVRFVETADTLPIAPQGKLVAAAAVARGAGLAAVALIGAAVPATAGLGANPGDAEVFRFDYWLAAAGFGLLWCGWWMPRKIARFTDEDDL</sequence>
<protein>
    <submittedName>
        <fullName evidence="2">ABC-2 type transport system permease protein</fullName>
    </submittedName>
</protein>
<keyword evidence="1" id="KW-0472">Membrane</keyword>
<dbReference type="GO" id="GO:0016020">
    <property type="term" value="C:membrane"/>
    <property type="evidence" value="ECO:0007669"/>
    <property type="project" value="InterPro"/>
</dbReference>
<accession>A0A3D9JN73</accession>
<feature type="transmembrane region" description="Helical" evidence="1">
    <location>
        <begin position="148"/>
        <end position="167"/>
    </location>
</feature>
<name>A0A3D9JN73_9BACL</name>
<dbReference type="AlphaFoldDB" id="A0A3D9JN73"/>
<keyword evidence="1" id="KW-1133">Transmembrane helix</keyword>
<keyword evidence="1" id="KW-0812">Transmembrane</keyword>
<feature type="transmembrane region" description="Helical" evidence="1">
    <location>
        <begin position="358"/>
        <end position="380"/>
    </location>
</feature>
<dbReference type="EMBL" id="QRDZ01000015">
    <property type="protein sequence ID" value="RED75523.1"/>
    <property type="molecule type" value="Genomic_DNA"/>
</dbReference>
<dbReference type="Proteomes" id="UP000256977">
    <property type="component" value="Unassembled WGS sequence"/>
</dbReference>
<feature type="transmembrane region" description="Helical" evidence="1">
    <location>
        <begin position="116"/>
        <end position="136"/>
    </location>
</feature>
<feature type="transmembrane region" description="Helical" evidence="1">
    <location>
        <begin position="300"/>
        <end position="333"/>
    </location>
</feature>
<reference evidence="2 3" key="1">
    <citation type="submission" date="2018-07" db="EMBL/GenBank/DDBJ databases">
        <title>Genomic Encyclopedia of Type Strains, Phase III (KMG-III): the genomes of soil and plant-associated and newly described type strains.</title>
        <authorList>
            <person name="Whitman W."/>
        </authorList>
    </citation>
    <scope>NUCLEOTIDE SEQUENCE [LARGE SCALE GENOMIC DNA]</scope>
    <source>
        <strain evidence="2 3">CECT 7287</strain>
    </source>
</reference>
<evidence type="ECO:0000313" key="3">
    <source>
        <dbReference type="Proteomes" id="UP000256977"/>
    </source>
</evidence>
<feature type="transmembrane region" description="Helical" evidence="1">
    <location>
        <begin position="188"/>
        <end position="221"/>
    </location>
</feature>
<comment type="caution">
    <text evidence="2">The sequence shown here is derived from an EMBL/GenBank/DDBJ whole genome shotgun (WGS) entry which is preliminary data.</text>
</comment>
<keyword evidence="3" id="KW-1185">Reference proteome</keyword>
<proteinExistence type="predicted"/>
<dbReference type="Pfam" id="PF05975">
    <property type="entry name" value="EcsB"/>
    <property type="match status" value="1"/>
</dbReference>
<evidence type="ECO:0000256" key="1">
    <source>
        <dbReference type="SAM" id="Phobius"/>
    </source>
</evidence>
<gene>
    <name evidence="2" type="ORF">DFP98_115139</name>
</gene>
<feature type="transmembrane region" description="Helical" evidence="1">
    <location>
        <begin position="400"/>
        <end position="416"/>
    </location>
</feature>
<dbReference type="RefSeq" id="WP_181917798.1">
    <property type="nucleotide sequence ID" value="NZ_QRDZ01000015.1"/>
</dbReference>